<proteinExistence type="predicted"/>
<feature type="compositionally biased region" description="Basic and acidic residues" evidence="1">
    <location>
        <begin position="20"/>
        <end position="29"/>
    </location>
</feature>
<dbReference type="PANTHER" id="PTHR47292">
    <property type="entry name" value="TRANSCRIPTION ELONGATION FACTOR (TFIIS) FAMILY PROTEIN-RELATED"/>
    <property type="match status" value="1"/>
</dbReference>
<accession>A0A822ZE15</accession>
<evidence type="ECO:0000313" key="3">
    <source>
        <dbReference type="Proteomes" id="UP000607653"/>
    </source>
</evidence>
<reference evidence="2 3" key="1">
    <citation type="journal article" date="2020" name="Mol. Biol. Evol.">
        <title>Distinct Expression and Methylation Patterns for Genes with Different Fates following a Single Whole-Genome Duplication in Flowering Plants.</title>
        <authorList>
            <person name="Shi T."/>
            <person name="Rahmani R.S."/>
            <person name="Gugger P.F."/>
            <person name="Wang M."/>
            <person name="Li H."/>
            <person name="Zhang Y."/>
            <person name="Li Z."/>
            <person name="Wang Q."/>
            <person name="Van de Peer Y."/>
            <person name="Marchal K."/>
            <person name="Chen J."/>
        </authorList>
    </citation>
    <scope>NUCLEOTIDE SEQUENCE [LARGE SCALE GENOMIC DNA]</scope>
    <source>
        <tissue evidence="2">Leaf</tissue>
    </source>
</reference>
<keyword evidence="3" id="KW-1185">Reference proteome</keyword>
<evidence type="ECO:0000313" key="2">
    <source>
        <dbReference type="EMBL" id="DAD42740.1"/>
    </source>
</evidence>
<name>A0A822ZE15_NELNU</name>
<dbReference type="PANTHER" id="PTHR47292:SF1">
    <property type="entry name" value="TRANSCRIPTION ELONGATION FACTOR (TFIIS) FAMILY PROTEIN"/>
    <property type="match status" value="1"/>
</dbReference>
<dbReference type="Proteomes" id="UP000607653">
    <property type="component" value="Unassembled WGS sequence"/>
</dbReference>
<feature type="compositionally biased region" description="Basic and acidic residues" evidence="1">
    <location>
        <begin position="88"/>
        <end position="101"/>
    </location>
</feature>
<gene>
    <name evidence="2" type="ORF">HUJ06_000970</name>
</gene>
<protein>
    <submittedName>
        <fullName evidence="2">Uncharacterized protein</fullName>
    </submittedName>
</protein>
<sequence length="101" mass="11562">MKQMPISSSFLFEESSIEVSSRRAERLELDLNSVDENEDAPSSNWRMDEKPPYHHRNGNQSLSPSSASSSRQPSMRNIDLNDSFSIFDDSHDRHVEMKSTS</sequence>
<evidence type="ECO:0000256" key="1">
    <source>
        <dbReference type="SAM" id="MobiDB-lite"/>
    </source>
</evidence>
<organism evidence="2 3">
    <name type="scientific">Nelumbo nucifera</name>
    <name type="common">Sacred lotus</name>
    <dbReference type="NCBI Taxonomy" id="4432"/>
    <lineage>
        <taxon>Eukaryota</taxon>
        <taxon>Viridiplantae</taxon>
        <taxon>Streptophyta</taxon>
        <taxon>Embryophyta</taxon>
        <taxon>Tracheophyta</taxon>
        <taxon>Spermatophyta</taxon>
        <taxon>Magnoliopsida</taxon>
        <taxon>Proteales</taxon>
        <taxon>Nelumbonaceae</taxon>
        <taxon>Nelumbo</taxon>
    </lineage>
</organism>
<feature type="region of interest" description="Disordered" evidence="1">
    <location>
        <begin position="1"/>
        <end position="101"/>
    </location>
</feature>
<feature type="compositionally biased region" description="Low complexity" evidence="1">
    <location>
        <begin position="1"/>
        <end position="19"/>
    </location>
</feature>
<feature type="compositionally biased region" description="Low complexity" evidence="1">
    <location>
        <begin position="60"/>
        <end position="74"/>
    </location>
</feature>
<dbReference type="EMBL" id="DUZY01000006">
    <property type="protein sequence ID" value="DAD42740.1"/>
    <property type="molecule type" value="Genomic_DNA"/>
</dbReference>
<dbReference type="AlphaFoldDB" id="A0A822ZE15"/>
<comment type="caution">
    <text evidence="2">The sequence shown here is derived from an EMBL/GenBank/DDBJ whole genome shotgun (WGS) entry which is preliminary data.</text>
</comment>